<dbReference type="RefSeq" id="WP_047761002.1">
    <property type="nucleotide sequence ID" value="NZ_CP091510.1"/>
</dbReference>
<comment type="caution">
    <text evidence="2">The sequence shown here is derived from an EMBL/GenBank/DDBJ whole genome shotgun (WGS) entry which is preliminary data.</text>
</comment>
<accession>A0A0J0YRW0</accession>
<evidence type="ECO:0000313" key="3">
    <source>
        <dbReference type="Proteomes" id="UP000036027"/>
    </source>
</evidence>
<keyword evidence="1" id="KW-0732">Signal</keyword>
<dbReference type="STRING" id="1470200.PL75_05915"/>
<feature type="chain" id="PRO_5005246720" description="Porin domain-containing protein" evidence="1">
    <location>
        <begin position="19"/>
        <end position="105"/>
    </location>
</feature>
<dbReference type="InterPro" id="IPR023614">
    <property type="entry name" value="Porin_dom_sf"/>
</dbReference>
<proteinExistence type="predicted"/>
<feature type="signal peptide" evidence="1">
    <location>
        <begin position="1"/>
        <end position="18"/>
    </location>
</feature>
<dbReference type="SUPFAM" id="SSF56935">
    <property type="entry name" value="Porins"/>
    <property type="match status" value="1"/>
</dbReference>
<dbReference type="Proteomes" id="UP000036027">
    <property type="component" value="Unassembled WGS sequence"/>
</dbReference>
<evidence type="ECO:0000256" key="1">
    <source>
        <dbReference type="SAM" id="SignalP"/>
    </source>
</evidence>
<dbReference type="Gene3D" id="2.40.160.10">
    <property type="entry name" value="Porin"/>
    <property type="match status" value="1"/>
</dbReference>
<evidence type="ECO:0000313" key="2">
    <source>
        <dbReference type="EMBL" id="KLT72832.1"/>
    </source>
</evidence>
<reference evidence="2 3" key="1">
    <citation type="submission" date="2014-11" db="EMBL/GenBank/DDBJ databases">
        <title>Genome of a novel goose pathogen.</title>
        <authorList>
            <person name="Hansen C.M."/>
            <person name="Hueffer K."/>
            <person name="Choi S.C."/>
        </authorList>
    </citation>
    <scope>NUCLEOTIDE SEQUENCE [LARGE SCALE GENOMIC DNA]</scope>
    <source>
        <strain evidence="2 3">KH1503</strain>
    </source>
</reference>
<dbReference type="AlphaFoldDB" id="A0A0J0YRW0"/>
<sequence>MKKTAFVVTALLPALALADINLYGTIRSGLSVSQTQIGNTHFNRSSVDDLGSYIGIRGNHPIGSSNMIWQFEQNTPIGQNGSLREHFRNRKERNGDSGWFVGISD</sequence>
<gene>
    <name evidence="2" type="ORF">PL75_05915</name>
</gene>
<name>A0A0J0YRW0_9NEIS</name>
<protein>
    <recommendedName>
        <fullName evidence="4">Porin domain-containing protein</fullName>
    </recommendedName>
</protein>
<dbReference type="PATRIC" id="fig|1470200.3.peg.2387"/>
<dbReference type="EMBL" id="JTDO01000008">
    <property type="protein sequence ID" value="KLT72832.1"/>
    <property type="molecule type" value="Genomic_DNA"/>
</dbReference>
<keyword evidence="3" id="KW-1185">Reference proteome</keyword>
<dbReference type="OrthoDB" id="8607272at2"/>
<evidence type="ECO:0008006" key="4">
    <source>
        <dbReference type="Google" id="ProtNLM"/>
    </source>
</evidence>
<organism evidence="2 3">
    <name type="scientific">Neisseria arctica</name>
    <dbReference type="NCBI Taxonomy" id="1470200"/>
    <lineage>
        <taxon>Bacteria</taxon>
        <taxon>Pseudomonadati</taxon>
        <taxon>Pseudomonadota</taxon>
        <taxon>Betaproteobacteria</taxon>
        <taxon>Neisseriales</taxon>
        <taxon>Neisseriaceae</taxon>
        <taxon>Neisseria</taxon>
    </lineage>
</organism>